<gene>
    <name evidence="1" type="ORF">RHMOL_Rhmol11G0150200</name>
</gene>
<evidence type="ECO:0000313" key="1">
    <source>
        <dbReference type="EMBL" id="KAI8531615.1"/>
    </source>
</evidence>
<reference evidence="1" key="1">
    <citation type="submission" date="2022-02" db="EMBL/GenBank/DDBJ databases">
        <title>Plant Genome Project.</title>
        <authorList>
            <person name="Zhang R.-G."/>
        </authorList>
    </citation>
    <scope>NUCLEOTIDE SEQUENCE</scope>
    <source>
        <strain evidence="1">AT1</strain>
    </source>
</reference>
<keyword evidence="2" id="KW-1185">Reference proteome</keyword>
<accession>A0ACC0LSI0</accession>
<dbReference type="Proteomes" id="UP001062846">
    <property type="component" value="Chromosome 11"/>
</dbReference>
<evidence type="ECO:0000313" key="2">
    <source>
        <dbReference type="Proteomes" id="UP001062846"/>
    </source>
</evidence>
<name>A0ACC0LSI0_RHOML</name>
<dbReference type="EMBL" id="CM046398">
    <property type="protein sequence ID" value="KAI8531615.1"/>
    <property type="molecule type" value="Genomic_DNA"/>
</dbReference>
<protein>
    <submittedName>
        <fullName evidence="1">Uncharacterized protein</fullName>
    </submittedName>
</protein>
<proteinExistence type="predicted"/>
<organism evidence="1 2">
    <name type="scientific">Rhododendron molle</name>
    <name type="common">Chinese azalea</name>
    <name type="synonym">Azalea mollis</name>
    <dbReference type="NCBI Taxonomy" id="49168"/>
    <lineage>
        <taxon>Eukaryota</taxon>
        <taxon>Viridiplantae</taxon>
        <taxon>Streptophyta</taxon>
        <taxon>Embryophyta</taxon>
        <taxon>Tracheophyta</taxon>
        <taxon>Spermatophyta</taxon>
        <taxon>Magnoliopsida</taxon>
        <taxon>eudicotyledons</taxon>
        <taxon>Gunneridae</taxon>
        <taxon>Pentapetalae</taxon>
        <taxon>asterids</taxon>
        <taxon>Ericales</taxon>
        <taxon>Ericaceae</taxon>
        <taxon>Ericoideae</taxon>
        <taxon>Rhodoreae</taxon>
        <taxon>Rhododendron</taxon>
    </lineage>
</organism>
<sequence>MIFPLGGARTCSAVPLVNTPPEQILFFFYKGSIVMSFYGIVLLFLSAYLWCSILWNVGIVVMIDSIEKKE</sequence>
<comment type="caution">
    <text evidence="1">The sequence shown here is derived from an EMBL/GenBank/DDBJ whole genome shotgun (WGS) entry which is preliminary data.</text>
</comment>